<dbReference type="PANTHER" id="PTHR22674">
    <property type="entry name" value="NTPASE, KAP FAMILY P-LOOP DOMAIN-CONTAINING 1"/>
    <property type="match status" value="1"/>
</dbReference>
<dbReference type="EMBL" id="LN824141">
    <property type="protein sequence ID" value="CEP78305.1"/>
    <property type="molecule type" value="Genomic_DNA"/>
</dbReference>
<keyword evidence="3" id="KW-1185">Reference proteome</keyword>
<organism evidence="2 3">
    <name type="scientific">Defluviitoga tunisiensis</name>
    <dbReference type="NCBI Taxonomy" id="1006576"/>
    <lineage>
        <taxon>Bacteria</taxon>
        <taxon>Thermotogati</taxon>
        <taxon>Thermotogota</taxon>
        <taxon>Thermotogae</taxon>
        <taxon>Petrotogales</taxon>
        <taxon>Petrotogaceae</taxon>
        <taxon>Defluviitoga</taxon>
    </lineage>
</organism>
<sequence>MFKPDQPIQSSKDDILGRSSFAKSLGDAVLSYTEKESIVVGLFGEWGSGKTSIINMMLEHIENVSKEKNNEKPIIFRFNPWNFSDQNQLISLFFTQMSITLGRQDYSENIKKTGEKLETYSKLFSLLKIIPVINTIAELLENSGDALKSLGDIKSHDLDSLKEELNELLSKQKQKILIIIDDIDRLNNTEIRQIFQLVKSLGDFPNTIYLLSFDKEVVIKALEKVQEGSGTVYLEKVVQIPFEIPAISEQDVNHLLLKELNELLKDFPENRFDEKHWNHVFHGGFKYFFRNIRDVTRYINSLKFSFGLVKDEVNFVDYLAITAIQVFMPEVYYGIRDNKEVFIGVHNQYYRQIDNYYSHYYRSIKDFDKKICDEIIKKGIDFQKKF</sequence>
<dbReference type="Proteomes" id="UP000032809">
    <property type="component" value="Chromosome I"/>
</dbReference>
<dbReference type="InterPro" id="IPR027417">
    <property type="entry name" value="P-loop_NTPase"/>
</dbReference>
<proteinExistence type="predicted"/>
<protein>
    <submittedName>
        <fullName evidence="2">KAP family P-loop protein</fullName>
    </submittedName>
</protein>
<dbReference type="PATRIC" id="fig|1006576.9.peg.990"/>
<feature type="domain" description="KAP NTPase" evidence="1">
    <location>
        <begin position="18"/>
        <end position="303"/>
    </location>
</feature>
<evidence type="ECO:0000259" key="1">
    <source>
        <dbReference type="Pfam" id="PF07693"/>
    </source>
</evidence>
<gene>
    <name evidence="2" type="ORF">DTL3_1001</name>
</gene>
<evidence type="ECO:0000313" key="3">
    <source>
        <dbReference type="Proteomes" id="UP000032809"/>
    </source>
</evidence>
<dbReference type="Gene3D" id="3.40.50.300">
    <property type="entry name" value="P-loop containing nucleotide triphosphate hydrolases"/>
    <property type="match status" value="1"/>
</dbReference>
<dbReference type="KEGG" id="dtn:DTL3_1001"/>
<dbReference type="InterPro" id="IPR011646">
    <property type="entry name" value="KAP_P-loop"/>
</dbReference>
<dbReference type="STRING" id="1006576.DTL3_1001"/>
<dbReference type="InterPro" id="IPR052754">
    <property type="entry name" value="NTPase_KAP_P-loop"/>
</dbReference>
<dbReference type="SUPFAM" id="SSF52540">
    <property type="entry name" value="P-loop containing nucleoside triphosphate hydrolases"/>
    <property type="match status" value="1"/>
</dbReference>
<reference evidence="3" key="1">
    <citation type="submission" date="2014-11" db="EMBL/GenBank/DDBJ databases">
        <authorList>
            <person name="Wibberg D."/>
        </authorList>
    </citation>
    <scope>NUCLEOTIDE SEQUENCE [LARGE SCALE GENOMIC DNA]</scope>
    <source>
        <strain evidence="3">L3</strain>
    </source>
</reference>
<dbReference type="RefSeq" id="WP_052670383.1">
    <property type="nucleotide sequence ID" value="NZ_LN824141.1"/>
</dbReference>
<dbReference type="AlphaFoldDB" id="A0A0C7P254"/>
<evidence type="ECO:0000313" key="2">
    <source>
        <dbReference type="EMBL" id="CEP78305.1"/>
    </source>
</evidence>
<accession>A0A0C7P254</accession>
<dbReference type="Pfam" id="PF07693">
    <property type="entry name" value="KAP_NTPase"/>
    <property type="match status" value="1"/>
</dbReference>
<name>A0A0C7P254_DEFTU</name>
<dbReference type="PANTHER" id="PTHR22674:SF6">
    <property type="entry name" value="NTPASE KAP FAMILY P-LOOP DOMAIN-CONTAINING PROTEIN 1"/>
    <property type="match status" value="1"/>
</dbReference>
<dbReference type="HOGENOM" id="CLU_060924_0_0_0"/>